<dbReference type="InterPro" id="IPR050235">
    <property type="entry name" value="CK1_Ser-Thr_kinase"/>
</dbReference>
<dbReference type="SUPFAM" id="SSF56112">
    <property type="entry name" value="Protein kinase-like (PK-like)"/>
    <property type="match status" value="1"/>
</dbReference>
<evidence type="ECO:0000313" key="1">
    <source>
        <dbReference type="EMBL" id="GMT10095.1"/>
    </source>
</evidence>
<protein>
    <recommendedName>
        <fullName evidence="3">Protein kinase</fullName>
    </recommendedName>
</protein>
<dbReference type="Gene3D" id="1.10.510.10">
    <property type="entry name" value="Transferase(Phosphotransferase) domain 1"/>
    <property type="match status" value="1"/>
</dbReference>
<proteinExistence type="predicted"/>
<organism evidence="1 2">
    <name type="scientific">Pristionchus fissidentatus</name>
    <dbReference type="NCBI Taxonomy" id="1538716"/>
    <lineage>
        <taxon>Eukaryota</taxon>
        <taxon>Metazoa</taxon>
        <taxon>Ecdysozoa</taxon>
        <taxon>Nematoda</taxon>
        <taxon>Chromadorea</taxon>
        <taxon>Rhabditida</taxon>
        <taxon>Rhabditina</taxon>
        <taxon>Diplogasteromorpha</taxon>
        <taxon>Diplogasteroidea</taxon>
        <taxon>Neodiplogasteridae</taxon>
        <taxon>Pristionchus</taxon>
    </lineage>
</organism>
<evidence type="ECO:0008006" key="3">
    <source>
        <dbReference type="Google" id="ProtNLM"/>
    </source>
</evidence>
<feature type="non-terminal residue" evidence="1">
    <location>
        <position position="302"/>
    </location>
</feature>
<dbReference type="EMBL" id="BTSY01000001">
    <property type="protein sequence ID" value="GMT10095.1"/>
    <property type="molecule type" value="Genomic_DNA"/>
</dbReference>
<dbReference type="Proteomes" id="UP001432322">
    <property type="component" value="Unassembled WGS sequence"/>
</dbReference>
<accession>A0AAV5UX10</accession>
<comment type="caution">
    <text evidence="1">The sequence shown here is derived from an EMBL/GenBank/DDBJ whole genome shotgun (WGS) entry which is preliminary data.</text>
</comment>
<dbReference type="PANTHER" id="PTHR11909">
    <property type="entry name" value="CASEIN KINASE-RELATED"/>
    <property type="match status" value="1"/>
</dbReference>
<reference evidence="1" key="1">
    <citation type="submission" date="2023-10" db="EMBL/GenBank/DDBJ databases">
        <title>Genome assembly of Pristionchus species.</title>
        <authorList>
            <person name="Yoshida K."/>
            <person name="Sommer R.J."/>
        </authorList>
    </citation>
    <scope>NUCLEOTIDE SEQUENCE</scope>
    <source>
        <strain evidence="1">RS5133</strain>
    </source>
</reference>
<sequence>MRRSDGCVMRIEFEKSDEVEDVRGPKRIDIEGALQRLLYKERDASLVNHLHLCADMGSHGPWSYAMFPQYLLTIPEFLLEADTSDKDRGMFLKIAIHTFIGLRDLHITEIIHGAIRPENILIGMERECRKVMIGNFASASSNLRELPKPNDVRDSVYSSRARQRNFEPTKKDDLESWTYCIADMFSKKLLPWHPEQKFIEATNHRESLALKRAFCHGKMWSVQREVMFEEFKVILQLLARVHPTGDVPYDTIFSLLCTSAKYNEIAPFTSSPWSKSNRGTFVAPSKYETPLVPCEYEDYVSN</sequence>
<evidence type="ECO:0000313" key="2">
    <source>
        <dbReference type="Proteomes" id="UP001432322"/>
    </source>
</evidence>
<keyword evidence="2" id="KW-1185">Reference proteome</keyword>
<name>A0AAV5UX10_9BILA</name>
<dbReference type="AlphaFoldDB" id="A0AAV5UX10"/>
<gene>
    <name evidence="1" type="ORF">PFISCL1PPCAC_1392</name>
</gene>
<dbReference type="InterPro" id="IPR011009">
    <property type="entry name" value="Kinase-like_dom_sf"/>
</dbReference>